<protein>
    <submittedName>
        <fullName evidence="2">Uncharacterized protein</fullName>
    </submittedName>
</protein>
<accession>A0A1V9ZBM7</accession>
<sequence>MHLPDARSNVPLDRRRKADVVADDDVMKAPRKKPRQTIERPASTTNRQPLTAPKRLRTLPRTGGPTEPAQKRARVMSKQVYLRGPERQFALQHVQTRSCANTFAGKIAAYNVFGI</sequence>
<dbReference type="Proteomes" id="UP000243579">
    <property type="component" value="Unassembled WGS sequence"/>
</dbReference>
<keyword evidence="3" id="KW-1185">Reference proteome</keyword>
<evidence type="ECO:0000313" key="3">
    <source>
        <dbReference type="Proteomes" id="UP000243579"/>
    </source>
</evidence>
<evidence type="ECO:0000313" key="2">
    <source>
        <dbReference type="EMBL" id="OQR95250.1"/>
    </source>
</evidence>
<comment type="caution">
    <text evidence="2">The sequence shown here is derived from an EMBL/GenBank/DDBJ whole genome shotgun (WGS) entry which is preliminary data.</text>
</comment>
<feature type="region of interest" description="Disordered" evidence="1">
    <location>
        <begin position="1"/>
        <end position="76"/>
    </location>
</feature>
<reference evidence="2 3" key="1">
    <citation type="journal article" date="2014" name="Genome Biol. Evol.">
        <title>The secreted proteins of Achlya hypogyna and Thraustotheca clavata identify the ancestral oomycete secretome and reveal gene acquisitions by horizontal gene transfer.</title>
        <authorList>
            <person name="Misner I."/>
            <person name="Blouin N."/>
            <person name="Leonard G."/>
            <person name="Richards T.A."/>
            <person name="Lane C.E."/>
        </authorList>
    </citation>
    <scope>NUCLEOTIDE SEQUENCE [LARGE SCALE GENOMIC DNA]</scope>
    <source>
        <strain evidence="2 3">ATCC 48635</strain>
    </source>
</reference>
<proteinExistence type="predicted"/>
<name>A0A1V9ZBM7_ACHHY</name>
<dbReference type="EMBL" id="JNBR01000332">
    <property type="protein sequence ID" value="OQR95250.1"/>
    <property type="molecule type" value="Genomic_DNA"/>
</dbReference>
<organism evidence="2 3">
    <name type="scientific">Achlya hypogyna</name>
    <name type="common">Oomycete</name>
    <name type="synonym">Protoachlya hypogyna</name>
    <dbReference type="NCBI Taxonomy" id="1202772"/>
    <lineage>
        <taxon>Eukaryota</taxon>
        <taxon>Sar</taxon>
        <taxon>Stramenopiles</taxon>
        <taxon>Oomycota</taxon>
        <taxon>Saprolegniomycetes</taxon>
        <taxon>Saprolegniales</taxon>
        <taxon>Achlyaceae</taxon>
        <taxon>Achlya</taxon>
    </lineage>
</organism>
<dbReference type="AlphaFoldDB" id="A0A1V9ZBM7"/>
<gene>
    <name evidence="2" type="ORF">ACHHYP_20009</name>
</gene>
<feature type="compositionally biased region" description="Basic and acidic residues" evidence="1">
    <location>
        <begin position="12"/>
        <end position="28"/>
    </location>
</feature>
<evidence type="ECO:0000256" key="1">
    <source>
        <dbReference type="SAM" id="MobiDB-lite"/>
    </source>
</evidence>